<dbReference type="Proteomes" id="UP001595990">
    <property type="component" value="Unassembled WGS sequence"/>
</dbReference>
<evidence type="ECO:0000313" key="1">
    <source>
        <dbReference type="EMBL" id="MFC4516638.1"/>
    </source>
</evidence>
<proteinExistence type="predicted"/>
<reference evidence="2" key="1">
    <citation type="journal article" date="2019" name="Int. J. Syst. Evol. Microbiol.">
        <title>The Global Catalogue of Microorganisms (GCM) 10K type strain sequencing project: providing services to taxonomists for standard genome sequencing and annotation.</title>
        <authorList>
            <consortium name="The Broad Institute Genomics Platform"/>
            <consortium name="The Broad Institute Genome Sequencing Center for Infectious Disease"/>
            <person name="Wu L."/>
            <person name="Ma J."/>
        </authorList>
    </citation>
    <scope>NUCLEOTIDE SEQUENCE [LARGE SCALE GENOMIC DNA]</scope>
    <source>
        <strain evidence="2">CECT 8064</strain>
    </source>
</reference>
<keyword evidence="2" id="KW-1185">Reference proteome</keyword>
<protein>
    <submittedName>
        <fullName evidence="1">Uncharacterized protein</fullName>
    </submittedName>
</protein>
<sequence>MITSEEHEAAVAATARHIRNVIGTLRELDLGTTAPAAAYHPGEERTDGTV</sequence>
<dbReference type="EMBL" id="JBHSFS010000015">
    <property type="protein sequence ID" value="MFC4516638.1"/>
    <property type="molecule type" value="Genomic_DNA"/>
</dbReference>
<accession>A0ABV9BRM2</accession>
<gene>
    <name evidence="1" type="ORF">ACFPEN_27370</name>
</gene>
<name>A0ABV9BRM2_9ACTN</name>
<comment type="caution">
    <text evidence="1">The sequence shown here is derived from an EMBL/GenBank/DDBJ whole genome shotgun (WGS) entry which is preliminary data.</text>
</comment>
<dbReference type="RefSeq" id="WP_164737929.1">
    <property type="nucleotide sequence ID" value="NZ_JBHSFS010000015.1"/>
</dbReference>
<evidence type="ECO:0000313" key="2">
    <source>
        <dbReference type="Proteomes" id="UP001595990"/>
    </source>
</evidence>
<organism evidence="1 2">
    <name type="scientific">Streptomyces ehimensis</name>
    <dbReference type="NCBI Taxonomy" id="68195"/>
    <lineage>
        <taxon>Bacteria</taxon>
        <taxon>Bacillati</taxon>
        <taxon>Actinomycetota</taxon>
        <taxon>Actinomycetes</taxon>
        <taxon>Kitasatosporales</taxon>
        <taxon>Streptomycetaceae</taxon>
        <taxon>Streptomyces</taxon>
    </lineage>
</organism>